<dbReference type="AlphaFoldDB" id="A0A0F9QGE7"/>
<accession>A0A0F9QGE7</accession>
<evidence type="ECO:0008006" key="2">
    <source>
        <dbReference type="Google" id="ProtNLM"/>
    </source>
</evidence>
<protein>
    <recommendedName>
        <fullName evidence="2">Dipeptidylpeptidase IV N-terminal domain-containing protein</fullName>
    </recommendedName>
</protein>
<comment type="caution">
    <text evidence="1">The sequence shown here is derived from an EMBL/GenBank/DDBJ whole genome shotgun (WGS) entry which is preliminary data.</text>
</comment>
<dbReference type="EMBL" id="LAZR01001638">
    <property type="protein sequence ID" value="KKN41604.1"/>
    <property type="molecule type" value="Genomic_DNA"/>
</dbReference>
<organism evidence="1">
    <name type="scientific">marine sediment metagenome</name>
    <dbReference type="NCBI Taxonomy" id="412755"/>
    <lineage>
        <taxon>unclassified sequences</taxon>
        <taxon>metagenomes</taxon>
        <taxon>ecological metagenomes</taxon>
    </lineage>
</organism>
<sequence>MLGLSKWGGKEQRILHVISVSGGEATEILNTYRYAWSPDSKELALLSRSAGYGKNWMPF</sequence>
<reference evidence="1" key="1">
    <citation type="journal article" date="2015" name="Nature">
        <title>Complex archaea that bridge the gap between prokaryotes and eukaryotes.</title>
        <authorList>
            <person name="Spang A."/>
            <person name="Saw J.H."/>
            <person name="Jorgensen S.L."/>
            <person name="Zaremba-Niedzwiedzka K."/>
            <person name="Martijn J."/>
            <person name="Lind A.E."/>
            <person name="van Eijk R."/>
            <person name="Schleper C."/>
            <person name="Guy L."/>
            <person name="Ettema T.J."/>
        </authorList>
    </citation>
    <scope>NUCLEOTIDE SEQUENCE</scope>
</reference>
<proteinExistence type="predicted"/>
<gene>
    <name evidence="1" type="ORF">LCGC14_0721710</name>
</gene>
<evidence type="ECO:0000313" key="1">
    <source>
        <dbReference type="EMBL" id="KKN41604.1"/>
    </source>
</evidence>
<name>A0A0F9QGE7_9ZZZZ</name>